<evidence type="ECO:0000313" key="1">
    <source>
        <dbReference type="EMBL" id="OFW57116.1"/>
    </source>
</evidence>
<comment type="caution">
    <text evidence="1">The sequence shown here is derived from an EMBL/GenBank/DDBJ whole genome shotgun (WGS) entry which is preliminary data.</text>
</comment>
<proteinExistence type="predicted"/>
<dbReference type="STRING" id="1797197.A2Y75_01980"/>
<protein>
    <recommendedName>
        <fullName evidence="3">HAMP domain-containing protein</fullName>
    </recommendedName>
</protein>
<evidence type="ECO:0000313" key="2">
    <source>
        <dbReference type="Proteomes" id="UP000177876"/>
    </source>
</evidence>
<accession>A0A1F2WJU0</accession>
<reference evidence="1 2" key="1">
    <citation type="journal article" date="2016" name="Nat. Commun.">
        <title>Thousands of microbial genomes shed light on interconnected biogeochemical processes in an aquifer system.</title>
        <authorList>
            <person name="Anantharaman K."/>
            <person name="Brown C.T."/>
            <person name="Hug L.A."/>
            <person name="Sharon I."/>
            <person name="Castelle C.J."/>
            <person name="Probst A.J."/>
            <person name="Thomas B.C."/>
            <person name="Singh A."/>
            <person name="Wilkins M.J."/>
            <person name="Karaoz U."/>
            <person name="Brodie E.L."/>
            <person name="Williams K.H."/>
            <person name="Hubbard S.S."/>
            <person name="Banfield J.F."/>
        </authorList>
    </citation>
    <scope>NUCLEOTIDE SEQUENCE [LARGE SCALE GENOMIC DNA]</scope>
</reference>
<name>A0A1F2WJU0_9ACTN</name>
<dbReference type="Gene3D" id="6.10.340.10">
    <property type="match status" value="1"/>
</dbReference>
<evidence type="ECO:0008006" key="3">
    <source>
        <dbReference type="Google" id="ProtNLM"/>
    </source>
</evidence>
<gene>
    <name evidence="1" type="ORF">A2Y75_01980</name>
</gene>
<dbReference type="Proteomes" id="UP000177876">
    <property type="component" value="Unassembled WGS sequence"/>
</dbReference>
<sequence length="75" mass="8370">MILLTTLGLSYFTNKYIVKPIEELNLAAEQIMGGTFEGDLKADKGSAFYALQALLASGDKVLRRINEEMLEEKDE</sequence>
<organism evidence="1 2">
    <name type="scientific">Candidatus Solincola sediminis</name>
    <dbReference type="NCBI Taxonomy" id="1797199"/>
    <lineage>
        <taxon>Bacteria</taxon>
        <taxon>Bacillati</taxon>
        <taxon>Actinomycetota</taxon>
        <taxon>Candidatus Geothermincolia</taxon>
        <taxon>Candidatus Geothermincolales</taxon>
        <taxon>Candidatus Geothermincolaceae</taxon>
        <taxon>Candidatus Solincola</taxon>
    </lineage>
</organism>
<dbReference type="EMBL" id="MELK01000037">
    <property type="protein sequence ID" value="OFW57116.1"/>
    <property type="molecule type" value="Genomic_DNA"/>
</dbReference>
<dbReference type="AlphaFoldDB" id="A0A1F2WJU0"/>